<dbReference type="Proteomes" id="UP000254060">
    <property type="component" value="Unassembled WGS sequence"/>
</dbReference>
<evidence type="ECO:0000313" key="2">
    <source>
        <dbReference type="Proteomes" id="UP000254060"/>
    </source>
</evidence>
<dbReference type="EMBL" id="UGGP01000001">
    <property type="protein sequence ID" value="STO09012.1"/>
    <property type="molecule type" value="Genomic_DNA"/>
</dbReference>
<evidence type="ECO:0000313" key="1">
    <source>
        <dbReference type="EMBL" id="STO09012.1"/>
    </source>
</evidence>
<organism evidence="1 2">
    <name type="scientific">Exiguobacterium aurantiacum</name>
    <dbReference type="NCBI Taxonomy" id="33987"/>
    <lineage>
        <taxon>Bacteria</taxon>
        <taxon>Bacillati</taxon>
        <taxon>Bacillota</taxon>
        <taxon>Bacilli</taxon>
        <taxon>Bacillales</taxon>
        <taxon>Bacillales Family XII. Incertae Sedis</taxon>
        <taxon>Exiguobacterium</taxon>
    </lineage>
</organism>
<dbReference type="AlphaFoldDB" id="A0A377FVZ0"/>
<dbReference type="RefSeq" id="WP_024371618.1">
    <property type="nucleotide sequence ID" value="NZ_UGGP01000001.1"/>
</dbReference>
<protein>
    <submittedName>
        <fullName evidence="1">Uncharacterized protein</fullName>
    </submittedName>
</protein>
<name>A0A377FVZ0_9BACL</name>
<gene>
    <name evidence="1" type="ORF">NCTC13163_02407</name>
</gene>
<accession>A0A377FVZ0</accession>
<sequence length="100" mass="11718">MTRNHIVRNILVSRQPRDEYVKYVMKCVSRGLKEHHDQVDARAVRQGDDIQTKWQINDRIIEVTLKSDVLATLETEPFALDEVFIQAFERNDVRVGPARE</sequence>
<proteinExistence type="predicted"/>
<dbReference type="OrthoDB" id="2353571at2"/>
<reference evidence="1 2" key="1">
    <citation type="submission" date="2018-06" db="EMBL/GenBank/DDBJ databases">
        <authorList>
            <consortium name="Pathogen Informatics"/>
            <person name="Doyle S."/>
        </authorList>
    </citation>
    <scope>NUCLEOTIDE SEQUENCE [LARGE SCALE GENOMIC DNA]</scope>
    <source>
        <strain evidence="1 2">NCTC13163</strain>
    </source>
</reference>